<dbReference type="Proteomes" id="UP000298416">
    <property type="component" value="Unassembled WGS sequence"/>
</dbReference>
<protein>
    <submittedName>
        <fullName evidence="1">Uncharacterized protein</fullName>
    </submittedName>
</protein>
<evidence type="ECO:0000313" key="1">
    <source>
        <dbReference type="EMBL" id="KAG6430104.1"/>
    </source>
</evidence>
<dbReference type="EMBL" id="PNBA02000003">
    <property type="protein sequence ID" value="KAG6430104.1"/>
    <property type="molecule type" value="Genomic_DNA"/>
</dbReference>
<accession>A0A8X8YEU0</accession>
<name>A0A8X8YEU0_SALSN</name>
<evidence type="ECO:0000313" key="2">
    <source>
        <dbReference type="Proteomes" id="UP000298416"/>
    </source>
</evidence>
<reference evidence="1" key="1">
    <citation type="submission" date="2018-01" db="EMBL/GenBank/DDBJ databases">
        <authorList>
            <person name="Mao J.F."/>
        </authorList>
    </citation>
    <scope>NUCLEOTIDE SEQUENCE</scope>
    <source>
        <strain evidence="1">Huo1</strain>
        <tissue evidence="1">Leaf</tissue>
    </source>
</reference>
<gene>
    <name evidence="1" type="ORF">SASPL_108165</name>
</gene>
<reference evidence="1" key="2">
    <citation type="submission" date="2020-08" db="EMBL/GenBank/DDBJ databases">
        <title>Plant Genome Project.</title>
        <authorList>
            <person name="Zhang R.-G."/>
        </authorList>
    </citation>
    <scope>NUCLEOTIDE SEQUENCE</scope>
    <source>
        <strain evidence="1">Huo1</strain>
        <tissue evidence="1">Leaf</tissue>
    </source>
</reference>
<keyword evidence="2" id="KW-1185">Reference proteome</keyword>
<proteinExistence type="predicted"/>
<sequence length="97" mass="11017">MKFPVQIISLSAGLSSLLQNWLYSNVSPLDFFTFTTTTDGATENISAAIPSFSFLPVTDPERLRKESSNRRRIAANPERLRKESSNWCRIPANRDRI</sequence>
<dbReference type="AlphaFoldDB" id="A0A8X8YEU0"/>
<comment type="caution">
    <text evidence="1">The sequence shown here is derived from an EMBL/GenBank/DDBJ whole genome shotgun (WGS) entry which is preliminary data.</text>
</comment>
<organism evidence="1">
    <name type="scientific">Salvia splendens</name>
    <name type="common">Scarlet sage</name>
    <dbReference type="NCBI Taxonomy" id="180675"/>
    <lineage>
        <taxon>Eukaryota</taxon>
        <taxon>Viridiplantae</taxon>
        <taxon>Streptophyta</taxon>
        <taxon>Embryophyta</taxon>
        <taxon>Tracheophyta</taxon>
        <taxon>Spermatophyta</taxon>
        <taxon>Magnoliopsida</taxon>
        <taxon>eudicotyledons</taxon>
        <taxon>Gunneridae</taxon>
        <taxon>Pentapetalae</taxon>
        <taxon>asterids</taxon>
        <taxon>lamiids</taxon>
        <taxon>Lamiales</taxon>
        <taxon>Lamiaceae</taxon>
        <taxon>Nepetoideae</taxon>
        <taxon>Mentheae</taxon>
        <taxon>Salviinae</taxon>
        <taxon>Salvia</taxon>
        <taxon>Salvia subgen. Calosphace</taxon>
        <taxon>core Calosphace</taxon>
    </lineage>
</organism>